<keyword evidence="5" id="KW-1185">Reference proteome</keyword>
<dbReference type="GeneID" id="106002568"/>
<dbReference type="PROSITE" id="PS50600">
    <property type="entry name" value="ULP_PROTEASE"/>
    <property type="match status" value="1"/>
</dbReference>
<dbReference type="RefSeq" id="XP_012892878.1">
    <property type="nucleotide sequence ID" value="XM_013037424.1"/>
</dbReference>
<protein>
    <submittedName>
        <fullName evidence="6">Sentrin-specific protease 3-like</fullName>
    </submittedName>
</protein>
<evidence type="ECO:0000259" key="4">
    <source>
        <dbReference type="PROSITE" id="PS50600"/>
    </source>
</evidence>
<dbReference type="AlphaFoldDB" id="A0A1S3GVF2"/>
<dbReference type="InterPro" id="IPR038765">
    <property type="entry name" value="Papain-like_cys_pep_sf"/>
</dbReference>
<dbReference type="InParanoid" id="A0A1S3GVF2"/>
<dbReference type="SUPFAM" id="SSF54001">
    <property type="entry name" value="Cysteine proteinases"/>
    <property type="match status" value="1"/>
</dbReference>
<keyword evidence="3" id="KW-0378">Hydrolase</keyword>
<reference evidence="6" key="1">
    <citation type="submission" date="2025-08" db="UniProtKB">
        <authorList>
            <consortium name="RefSeq"/>
        </authorList>
    </citation>
    <scope>IDENTIFICATION</scope>
    <source>
        <tissue evidence="6">Kidney</tissue>
    </source>
</reference>
<dbReference type="KEGG" id="dord:106002568"/>
<evidence type="ECO:0000256" key="2">
    <source>
        <dbReference type="ARBA" id="ARBA00022670"/>
    </source>
</evidence>
<dbReference type="Pfam" id="PF02902">
    <property type="entry name" value="Peptidase_C48"/>
    <property type="match status" value="1"/>
</dbReference>
<sequence>MCQFCYLLFDSTFGLFRKGLVLQLIQSYQRMPGNAMVRGFRVSYKRHVLTMDDLGTLYGQNWLNDQVMNMYGDLVMDTVPEKVHFFNSFFYDKLRTKGYDGVKRWTKNVSYEFTCVISYLLRIKEF</sequence>
<accession>A0A1S3GVF2</accession>
<evidence type="ECO:0000313" key="6">
    <source>
        <dbReference type="RefSeq" id="XP_012892878.1"/>
    </source>
</evidence>
<organism evidence="5 6">
    <name type="scientific">Dipodomys ordii</name>
    <name type="common">Ord's kangaroo rat</name>
    <dbReference type="NCBI Taxonomy" id="10020"/>
    <lineage>
        <taxon>Eukaryota</taxon>
        <taxon>Metazoa</taxon>
        <taxon>Chordata</taxon>
        <taxon>Craniata</taxon>
        <taxon>Vertebrata</taxon>
        <taxon>Euteleostomi</taxon>
        <taxon>Mammalia</taxon>
        <taxon>Eutheria</taxon>
        <taxon>Euarchontoglires</taxon>
        <taxon>Glires</taxon>
        <taxon>Rodentia</taxon>
        <taxon>Castorimorpha</taxon>
        <taxon>Heteromyidae</taxon>
        <taxon>Dipodomyinae</taxon>
        <taxon>Dipodomys</taxon>
    </lineage>
</organism>
<evidence type="ECO:0000256" key="3">
    <source>
        <dbReference type="ARBA" id="ARBA00022801"/>
    </source>
</evidence>
<dbReference type="InterPro" id="IPR003653">
    <property type="entry name" value="Peptidase_C48_C"/>
</dbReference>
<dbReference type="Proteomes" id="UP000081671">
    <property type="component" value="Unplaced"/>
</dbReference>
<dbReference type="GO" id="GO:0006508">
    <property type="term" value="P:proteolysis"/>
    <property type="evidence" value="ECO:0007669"/>
    <property type="project" value="UniProtKB-KW"/>
</dbReference>
<comment type="similarity">
    <text evidence="1">Belongs to the peptidase C48 family.</text>
</comment>
<gene>
    <name evidence="6" type="primary">LOC106002568</name>
</gene>
<proteinExistence type="inferred from homology"/>
<feature type="non-terminal residue" evidence="6">
    <location>
        <position position="126"/>
    </location>
</feature>
<evidence type="ECO:0000256" key="1">
    <source>
        <dbReference type="ARBA" id="ARBA00005234"/>
    </source>
</evidence>
<evidence type="ECO:0000313" key="5">
    <source>
        <dbReference type="Proteomes" id="UP000081671"/>
    </source>
</evidence>
<feature type="domain" description="Ubiquitin-like protease family profile" evidence="4">
    <location>
        <begin position="47"/>
        <end position="126"/>
    </location>
</feature>
<dbReference type="Gene3D" id="3.40.395.10">
    <property type="entry name" value="Adenoviral Proteinase, Chain A"/>
    <property type="match status" value="1"/>
</dbReference>
<dbReference type="OrthoDB" id="1939479at2759"/>
<keyword evidence="2" id="KW-0645">Protease</keyword>
<name>A0A1S3GVF2_DIPOR</name>
<dbReference type="GO" id="GO:0008234">
    <property type="term" value="F:cysteine-type peptidase activity"/>
    <property type="evidence" value="ECO:0007669"/>
    <property type="project" value="InterPro"/>
</dbReference>